<feature type="region of interest" description="Disordered" evidence="1">
    <location>
        <begin position="870"/>
        <end position="949"/>
    </location>
</feature>
<feature type="compositionally biased region" description="Basic and acidic residues" evidence="1">
    <location>
        <begin position="455"/>
        <end position="464"/>
    </location>
</feature>
<feature type="region of interest" description="Disordered" evidence="1">
    <location>
        <begin position="721"/>
        <end position="771"/>
    </location>
</feature>
<keyword evidence="3" id="KW-1185">Reference proteome</keyword>
<feature type="compositionally biased region" description="Low complexity" evidence="1">
    <location>
        <begin position="465"/>
        <end position="475"/>
    </location>
</feature>
<feature type="region of interest" description="Disordered" evidence="1">
    <location>
        <begin position="436"/>
        <end position="491"/>
    </location>
</feature>
<protein>
    <submittedName>
        <fullName evidence="2">Uncharacterized protein</fullName>
    </submittedName>
</protein>
<feature type="compositionally biased region" description="Polar residues" evidence="1">
    <location>
        <begin position="892"/>
        <end position="903"/>
    </location>
</feature>
<sequence>MPSLYGAGVRIHLASQDLASTLTEQVQLKKGFDAAANAEQAVKALRESVRTLLPEERVPFPGDEGEFAVNWLGRTPFLQAVVNQPSERSQQLERLKQRAALSSAYGALSSNRRSSEGTATRSGRFPSSQDAEGEDRSQIDPLPTHGLSMARSPYTSLPNKGQEPKALVLHVMLTDKTFFHNPLDRNPQHLKIDVLFNGQLSSSVLIHAGDVRSGAKSLNQVFAGTRIDYMVERPWVIHATQSGFDSERFSQGSSGNGAPDRWAEICKALMEEANERGINVAGERPPTAAYLQGLATMQMPDMIKDMQRPAGRRFGVIDVIITVGIGKKTMNNVVYLKAPTRLGDDQFCYEVAEGRELTITGALQPDPRTFDSDEQDAEDDSDFEPSVLAQDASSQGLPLLRPQPALPWTNPFTGSPIKPLSSLRFPTSVVRQPLSQLEAEEPLQKRARFSTSSNDRQHLTETNRSRSPPQRSYPSAHGPSIPPPKPFPLSAPDTAYNVNQYDNFAHANPYEPPYTGMMTGLEFAAFDGPRSSPLRVGSSGQLTLPSFIPTPEEVIASPAPTDAFSSPCLQSIALPSHESGAMFSSDSSNPYNSVGTSISYGIPNAGHLLPLSVPTGYILPGQTHDILTPLGATSTSLSPYASVPYMPLLRRPSYGPPPPMGFFKVTEKPKTEQQANLPASASKISDSGPLVARLVIRMGGRVIVSYHLKTPRRLPAKTVLNNDTLGRPVPPDGARKESPGSTGCIEEAIVQRRSSRTTGSLSTPPNTSLIDAANLPTTTSIIKNKKDSIHDGQTGVDALDPTYKSSASKVKGSEGATNTVAVDISDLTNMLSDSHKYSKMHNTTDTGILGVQGPKANPFVFDNPEELLRKKKSKAQAGSRSVSPIKVDTRMNEVTTGSAQGTEPQKIDHPMESKGMETGLSSPLSELSHSPQLSITATTPPETNTNAESSLPALQLPTTPAVPTTSEPCAAPSASFPIPTPASVPRVPRVPSMLPPPPGAIVPPASATIKRKRAPELSPKRTPTGSYLKPPRSPDRLNAKDNPPLNKDCVIQYAVSERKGGALRQVKSERRGVFKEDSVLVGCRFFVSGC</sequence>
<feature type="compositionally biased region" description="Pro residues" evidence="1">
    <location>
        <begin position="480"/>
        <end position="489"/>
    </location>
</feature>
<proteinExistence type="predicted"/>
<feature type="compositionally biased region" description="Low complexity" evidence="1">
    <location>
        <begin position="920"/>
        <end position="948"/>
    </location>
</feature>
<evidence type="ECO:0000256" key="1">
    <source>
        <dbReference type="SAM" id="MobiDB-lite"/>
    </source>
</evidence>
<evidence type="ECO:0000313" key="3">
    <source>
        <dbReference type="Proteomes" id="UP001521785"/>
    </source>
</evidence>
<comment type="caution">
    <text evidence="2">The sequence shown here is derived from an EMBL/GenBank/DDBJ whole genome shotgun (WGS) entry which is preliminary data.</text>
</comment>
<evidence type="ECO:0000313" key="2">
    <source>
        <dbReference type="EMBL" id="KAL1612198.1"/>
    </source>
</evidence>
<feature type="compositionally biased region" description="Polar residues" evidence="1">
    <location>
        <begin position="116"/>
        <end position="130"/>
    </location>
</feature>
<feature type="compositionally biased region" description="Basic and acidic residues" evidence="1">
    <location>
        <begin position="905"/>
        <end position="915"/>
    </location>
</feature>
<accession>A0ABR3S6S2</accession>
<name>A0ABR3S6S2_9PLEO</name>
<reference evidence="2 3" key="1">
    <citation type="submission" date="2024-02" db="EMBL/GenBank/DDBJ databases">
        <title>De novo assembly and annotation of 12 fungi associated with fruit tree decline syndrome in Ontario, Canada.</title>
        <authorList>
            <person name="Sulman M."/>
            <person name="Ellouze W."/>
            <person name="Ilyukhin E."/>
        </authorList>
    </citation>
    <scope>NUCLEOTIDE SEQUENCE [LARGE SCALE GENOMIC DNA]</scope>
    <source>
        <strain evidence="2 3">M42-189</strain>
    </source>
</reference>
<dbReference type="Proteomes" id="UP001521785">
    <property type="component" value="Unassembled WGS sequence"/>
</dbReference>
<feature type="compositionally biased region" description="Acidic residues" evidence="1">
    <location>
        <begin position="372"/>
        <end position="383"/>
    </location>
</feature>
<feature type="region of interest" description="Disordered" evidence="1">
    <location>
        <begin position="363"/>
        <end position="402"/>
    </location>
</feature>
<gene>
    <name evidence="2" type="ORF">SLS60_000422</name>
</gene>
<feature type="region of interest" description="Disordered" evidence="1">
    <location>
        <begin position="106"/>
        <end position="160"/>
    </location>
</feature>
<organism evidence="2 3">
    <name type="scientific">Paraconiothyrium brasiliense</name>
    <dbReference type="NCBI Taxonomy" id="300254"/>
    <lineage>
        <taxon>Eukaryota</taxon>
        <taxon>Fungi</taxon>
        <taxon>Dikarya</taxon>
        <taxon>Ascomycota</taxon>
        <taxon>Pezizomycotina</taxon>
        <taxon>Dothideomycetes</taxon>
        <taxon>Pleosporomycetidae</taxon>
        <taxon>Pleosporales</taxon>
        <taxon>Massarineae</taxon>
        <taxon>Didymosphaeriaceae</taxon>
        <taxon>Paraconiothyrium</taxon>
    </lineage>
</organism>
<dbReference type="EMBL" id="JAKJXO020000001">
    <property type="protein sequence ID" value="KAL1612198.1"/>
    <property type="molecule type" value="Genomic_DNA"/>
</dbReference>
<feature type="region of interest" description="Disordered" evidence="1">
    <location>
        <begin position="784"/>
        <end position="815"/>
    </location>
</feature>
<feature type="region of interest" description="Disordered" evidence="1">
    <location>
        <begin position="1002"/>
        <end position="1045"/>
    </location>
</feature>